<comment type="caution">
    <text evidence="3">The sequence shown here is derived from an EMBL/GenBank/DDBJ whole genome shotgun (WGS) entry which is preliminary data.</text>
</comment>
<feature type="region of interest" description="Disordered" evidence="1">
    <location>
        <begin position="29"/>
        <end position="68"/>
    </location>
</feature>
<evidence type="ECO:0000256" key="1">
    <source>
        <dbReference type="SAM" id="MobiDB-lite"/>
    </source>
</evidence>
<feature type="chain" id="PRO_5039323906" description="Lipoprotein" evidence="2">
    <location>
        <begin position="22"/>
        <end position="162"/>
    </location>
</feature>
<evidence type="ECO:0008006" key="5">
    <source>
        <dbReference type="Google" id="ProtNLM"/>
    </source>
</evidence>
<dbReference type="RefSeq" id="WP_153387035.1">
    <property type="nucleotide sequence ID" value="NZ_VDFP01000137.1"/>
</dbReference>
<protein>
    <recommendedName>
        <fullName evidence="5">Lipoprotein</fullName>
    </recommendedName>
</protein>
<feature type="compositionally biased region" description="Basic and acidic residues" evidence="1">
    <location>
        <begin position="43"/>
        <end position="68"/>
    </location>
</feature>
<evidence type="ECO:0000313" key="4">
    <source>
        <dbReference type="Proteomes" id="UP000414364"/>
    </source>
</evidence>
<sequence length="162" mass="17867">MNKKGIIALATLLVSGTFVMAGCSAGDVTISDNSQQTKQPKKTKAEKVRDAKAAEKKKAQAKQEDRGKEYSYGIAKGPTWLYVYDNGKKTDTHFNPDKESVVKLHEYDTFKLGGTLPLVGEQFTRSYSVGQNSSQATMDQSDNYDKQLGMMSLVDSDNRVKV</sequence>
<accession>A0A5P0ZT60</accession>
<keyword evidence="2" id="KW-0732">Signal</keyword>
<reference evidence="3 4" key="1">
    <citation type="journal article" date="2019" name="Syst. Appl. Microbiol.">
        <title>Polyphasic characterization of two novel Lactobacillus spp. isolated from blown salami packages: Description of Lactobacillus halodurans sp. nov. and Lactobacillus salsicarnum sp. nov.</title>
        <authorList>
            <person name="Schuster J.A."/>
            <person name="Klingl A."/>
            <person name="Vogel R.F."/>
            <person name="Ehrmann M.A."/>
        </authorList>
    </citation>
    <scope>NUCLEOTIDE SEQUENCE [LARGE SCALE GENOMIC DNA]</scope>
    <source>
        <strain evidence="3 4">TMW 1.2172</strain>
    </source>
</reference>
<dbReference type="Proteomes" id="UP000414364">
    <property type="component" value="Unassembled WGS sequence"/>
</dbReference>
<feature type="non-terminal residue" evidence="3">
    <location>
        <position position="162"/>
    </location>
</feature>
<dbReference type="PROSITE" id="PS51257">
    <property type="entry name" value="PROKAR_LIPOPROTEIN"/>
    <property type="match status" value="1"/>
</dbReference>
<feature type="signal peptide" evidence="2">
    <location>
        <begin position="1"/>
        <end position="21"/>
    </location>
</feature>
<dbReference type="AlphaFoldDB" id="A0A5P0ZT60"/>
<dbReference type="EMBL" id="VDFP01000137">
    <property type="protein sequence ID" value="MQS77239.1"/>
    <property type="molecule type" value="Genomic_DNA"/>
</dbReference>
<gene>
    <name evidence="3" type="ORF">FHL06_13045</name>
</gene>
<evidence type="ECO:0000256" key="2">
    <source>
        <dbReference type="SAM" id="SignalP"/>
    </source>
</evidence>
<evidence type="ECO:0000313" key="3">
    <source>
        <dbReference type="EMBL" id="MQS77239.1"/>
    </source>
</evidence>
<proteinExistence type="predicted"/>
<name>A0A5P0ZT60_9LACO</name>
<organism evidence="3 4">
    <name type="scientific">Companilactobacillus halodurans</name>
    <dbReference type="NCBI Taxonomy" id="2584183"/>
    <lineage>
        <taxon>Bacteria</taxon>
        <taxon>Bacillati</taxon>
        <taxon>Bacillota</taxon>
        <taxon>Bacilli</taxon>
        <taxon>Lactobacillales</taxon>
        <taxon>Lactobacillaceae</taxon>
        <taxon>Companilactobacillus</taxon>
    </lineage>
</organism>